<dbReference type="EMBL" id="JASCZI010213585">
    <property type="protein sequence ID" value="MED6201438.1"/>
    <property type="molecule type" value="Genomic_DNA"/>
</dbReference>
<proteinExistence type="predicted"/>
<accession>A0ABU6XY30</accession>
<gene>
    <name evidence="1" type="ORF">PIB30_094976</name>
</gene>
<name>A0ABU6XY30_9FABA</name>
<sequence length="303" mass="34402">MSRSLIGESAIPLKIDIIPLLFNDWESLLEVKPMGYFKMVLTFDSLEKKVEAFNSPFLLNYFGEVRDWSENEANRSRVARIEIYGMPLQVWSRENFNSVTQVCGSVLEIEEHGLLVFVREISAIEDYPRRKNKAVAEDEKMQGVLEVVAPLKSSIATKCVFDDRDSLEERESFSGPVLPPGFEDFIQDICNIPKAQNEETRDAEENKVIAQNHDNVNSVIKEVESLTSGDNDIEELEEDRRTLNLGQKGGLTFEEDEDVVLATLRKKKRNKGKDFYNNSKGNKMGNKSYPIGLKLSKRLITGG</sequence>
<organism evidence="1 2">
    <name type="scientific">Stylosanthes scabra</name>
    <dbReference type="NCBI Taxonomy" id="79078"/>
    <lineage>
        <taxon>Eukaryota</taxon>
        <taxon>Viridiplantae</taxon>
        <taxon>Streptophyta</taxon>
        <taxon>Embryophyta</taxon>
        <taxon>Tracheophyta</taxon>
        <taxon>Spermatophyta</taxon>
        <taxon>Magnoliopsida</taxon>
        <taxon>eudicotyledons</taxon>
        <taxon>Gunneridae</taxon>
        <taxon>Pentapetalae</taxon>
        <taxon>rosids</taxon>
        <taxon>fabids</taxon>
        <taxon>Fabales</taxon>
        <taxon>Fabaceae</taxon>
        <taxon>Papilionoideae</taxon>
        <taxon>50 kb inversion clade</taxon>
        <taxon>dalbergioids sensu lato</taxon>
        <taxon>Dalbergieae</taxon>
        <taxon>Pterocarpus clade</taxon>
        <taxon>Stylosanthes</taxon>
    </lineage>
</organism>
<evidence type="ECO:0008006" key="3">
    <source>
        <dbReference type="Google" id="ProtNLM"/>
    </source>
</evidence>
<reference evidence="1 2" key="1">
    <citation type="journal article" date="2023" name="Plants (Basel)">
        <title>Bridging the Gap: Combining Genomics and Transcriptomics Approaches to Understand Stylosanthes scabra, an Orphan Legume from the Brazilian Caatinga.</title>
        <authorList>
            <person name="Ferreira-Neto J.R.C."/>
            <person name="da Silva M.D."/>
            <person name="Binneck E."/>
            <person name="de Melo N.F."/>
            <person name="da Silva R.H."/>
            <person name="de Melo A.L.T.M."/>
            <person name="Pandolfi V."/>
            <person name="Bustamante F.O."/>
            <person name="Brasileiro-Vidal A.C."/>
            <person name="Benko-Iseppon A.M."/>
        </authorList>
    </citation>
    <scope>NUCLEOTIDE SEQUENCE [LARGE SCALE GENOMIC DNA]</scope>
    <source>
        <tissue evidence="1">Leaves</tissue>
    </source>
</reference>
<keyword evidence="2" id="KW-1185">Reference proteome</keyword>
<protein>
    <recommendedName>
        <fullName evidence="3">DUF4283 domain-containing protein</fullName>
    </recommendedName>
</protein>
<evidence type="ECO:0000313" key="2">
    <source>
        <dbReference type="Proteomes" id="UP001341840"/>
    </source>
</evidence>
<comment type="caution">
    <text evidence="1">The sequence shown here is derived from an EMBL/GenBank/DDBJ whole genome shotgun (WGS) entry which is preliminary data.</text>
</comment>
<dbReference type="Proteomes" id="UP001341840">
    <property type="component" value="Unassembled WGS sequence"/>
</dbReference>
<evidence type="ECO:0000313" key="1">
    <source>
        <dbReference type="EMBL" id="MED6201438.1"/>
    </source>
</evidence>